<keyword evidence="2 4" id="KW-0863">Zinc-finger</keyword>
<dbReference type="PANTHER" id="PTHR10131:SF94">
    <property type="entry name" value="TNF RECEPTOR-ASSOCIATED FACTOR 4"/>
    <property type="match status" value="1"/>
</dbReference>
<dbReference type="Pfam" id="PF13923">
    <property type="entry name" value="zf-C3HC4_2"/>
    <property type="match status" value="1"/>
</dbReference>
<dbReference type="PROSITE" id="PS50089">
    <property type="entry name" value="ZF_RING_2"/>
    <property type="match status" value="1"/>
</dbReference>
<evidence type="ECO:0000256" key="1">
    <source>
        <dbReference type="ARBA" id="ARBA00022723"/>
    </source>
</evidence>
<dbReference type="SMART" id="SM00184">
    <property type="entry name" value="RING"/>
    <property type="match status" value="1"/>
</dbReference>
<dbReference type="InterPro" id="IPR001841">
    <property type="entry name" value="Znf_RING"/>
</dbReference>
<dbReference type="SUPFAM" id="SSF49599">
    <property type="entry name" value="TRAF domain-like"/>
    <property type="match status" value="1"/>
</dbReference>
<proteinExistence type="predicted"/>
<dbReference type="InterPro" id="IPR013083">
    <property type="entry name" value="Znf_RING/FYVE/PHD"/>
</dbReference>
<gene>
    <name evidence="7" type="ORF">MAR_029630</name>
</gene>
<keyword evidence="3" id="KW-0862">Zinc</keyword>
<dbReference type="Gene3D" id="3.30.40.10">
    <property type="entry name" value="Zinc/RING finger domain, C3HC4 (zinc finger)"/>
    <property type="match status" value="2"/>
</dbReference>
<evidence type="ECO:0000256" key="4">
    <source>
        <dbReference type="PROSITE-ProRule" id="PRU00175"/>
    </source>
</evidence>
<keyword evidence="8" id="KW-1185">Reference proteome</keyword>
<evidence type="ECO:0000259" key="5">
    <source>
        <dbReference type="PROSITE" id="PS50089"/>
    </source>
</evidence>
<dbReference type="InterPro" id="IPR003613">
    <property type="entry name" value="Ubox_domain"/>
</dbReference>
<dbReference type="InterPro" id="IPR017907">
    <property type="entry name" value="Znf_RING_CS"/>
</dbReference>
<dbReference type="PANTHER" id="PTHR10131">
    <property type="entry name" value="TNF RECEPTOR ASSOCIATED FACTOR"/>
    <property type="match status" value="1"/>
</dbReference>
<name>A0ABY7DKR7_MYAAR</name>
<dbReference type="Proteomes" id="UP001164746">
    <property type="component" value="Chromosome 2"/>
</dbReference>
<evidence type="ECO:0000256" key="2">
    <source>
        <dbReference type="ARBA" id="ARBA00022771"/>
    </source>
</evidence>
<dbReference type="PROSITE" id="PS51698">
    <property type="entry name" value="U_BOX"/>
    <property type="match status" value="1"/>
</dbReference>
<feature type="domain" description="U-box" evidence="6">
    <location>
        <begin position="22"/>
        <end position="95"/>
    </location>
</feature>
<keyword evidence="1" id="KW-0479">Metal-binding</keyword>
<organism evidence="7 8">
    <name type="scientific">Mya arenaria</name>
    <name type="common">Soft-shell clam</name>
    <dbReference type="NCBI Taxonomy" id="6604"/>
    <lineage>
        <taxon>Eukaryota</taxon>
        <taxon>Metazoa</taxon>
        <taxon>Spiralia</taxon>
        <taxon>Lophotrochozoa</taxon>
        <taxon>Mollusca</taxon>
        <taxon>Bivalvia</taxon>
        <taxon>Autobranchia</taxon>
        <taxon>Heteroconchia</taxon>
        <taxon>Euheterodonta</taxon>
        <taxon>Imparidentia</taxon>
        <taxon>Neoheterodontei</taxon>
        <taxon>Myida</taxon>
        <taxon>Myoidea</taxon>
        <taxon>Myidae</taxon>
        <taxon>Mya</taxon>
    </lineage>
</organism>
<dbReference type="SUPFAM" id="SSF57850">
    <property type="entry name" value="RING/U-box"/>
    <property type="match status" value="1"/>
</dbReference>
<evidence type="ECO:0000313" key="8">
    <source>
        <dbReference type="Proteomes" id="UP001164746"/>
    </source>
</evidence>
<evidence type="ECO:0000259" key="6">
    <source>
        <dbReference type="PROSITE" id="PS51698"/>
    </source>
</evidence>
<feature type="domain" description="RING-type" evidence="5">
    <location>
        <begin position="29"/>
        <end position="67"/>
    </location>
</feature>
<dbReference type="PROSITE" id="PS00518">
    <property type="entry name" value="ZF_RING_1"/>
    <property type="match status" value="1"/>
</dbReference>
<evidence type="ECO:0000256" key="3">
    <source>
        <dbReference type="ARBA" id="ARBA00022833"/>
    </source>
</evidence>
<sequence length="188" mass="21522">MPKRKALEVEEEEERYFLNPGSVSHHLYCSICQDVFNDPQRAPCGHSFCRKCITPWLKSNKTCPEDRKPVHLQQIHHDFILENIIGDQMVACPFRRAGCEFVGQLQLLKSHKRACDFNPVNLPSFLKEEDSTLKQTTVSADLEEDSAFIDPDKVPSPVKPSLKMRLFRAGETKKRLLSSMFDKENSAS</sequence>
<accession>A0ABY7DKR7</accession>
<dbReference type="SMART" id="SM00504">
    <property type="entry name" value="Ubox"/>
    <property type="match status" value="1"/>
</dbReference>
<protein>
    <submittedName>
        <fullName evidence="7">PZR3B-like protein</fullName>
    </submittedName>
</protein>
<reference evidence="7" key="1">
    <citation type="submission" date="2022-11" db="EMBL/GenBank/DDBJ databases">
        <title>Centuries of genome instability and evolution in soft-shell clam transmissible cancer (bioRxiv).</title>
        <authorList>
            <person name="Hart S.F.M."/>
            <person name="Yonemitsu M.A."/>
            <person name="Giersch R.M."/>
            <person name="Beal B.F."/>
            <person name="Arriagada G."/>
            <person name="Davis B.W."/>
            <person name="Ostrander E.A."/>
            <person name="Goff S.P."/>
            <person name="Metzger M.J."/>
        </authorList>
    </citation>
    <scope>NUCLEOTIDE SEQUENCE</scope>
    <source>
        <strain evidence="7">MELC-2E11</strain>
        <tissue evidence="7">Siphon/mantle</tissue>
    </source>
</reference>
<dbReference type="EMBL" id="CP111013">
    <property type="protein sequence ID" value="WAQ96940.1"/>
    <property type="molecule type" value="Genomic_DNA"/>
</dbReference>
<evidence type="ECO:0000313" key="7">
    <source>
        <dbReference type="EMBL" id="WAQ96940.1"/>
    </source>
</evidence>